<name>A0A7W9G5I9_9ACTN</name>
<evidence type="ECO:0000256" key="7">
    <source>
        <dbReference type="ARBA" id="ARBA00023136"/>
    </source>
</evidence>
<organism evidence="10 11">
    <name type="scientific">Nonomuraea jabiensis</name>
    <dbReference type="NCBI Taxonomy" id="882448"/>
    <lineage>
        <taxon>Bacteria</taxon>
        <taxon>Bacillati</taxon>
        <taxon>Actinomycetota</taxon>
        <taxon>Actinomycetes</taxon>
        <taxon>Streptosporangiales</taxon>
        <taxon>Streptosporangiaceae</taxon>
        <taxon>Nonomuraea</taxon>
    </lineage>
</organism>
<dbReference type="Gene3D" id="3.40.50.300">
    <property type="entry name" value="P-loop containing nucleotide triphosphate hydrolases"/>
    <property type="match status" value="1"/>
</dbReference>
<evidence type="ECO:0000313" key="10">
    <source>
        <dbReference type="EMBL" id="MBB5777586.1"/>
    </source>
</evidence>
<dbReference type="InterPro" id="IPR017871">
    <property type="entry name" value="ABC_transporter-like_CS"/>
</dbReference>
<dbReference type="InterPro" id="IPR003593">
    <property type="entry name" value="AAA+_ATPase"/>
</dbReference>
<dbReference type="Proteomes" id="UP000579153">
    <property type="component" value="Unassembled WGS sequence"/>
</dbReference>
<dbReference type="Pfam" id="PF12857">
    <property type="entry name" value="TOBE_3"/>
    <property type="match status" value="1"/>
</dbReference>
<evidence type="ECO:0000256" key="3">
    <source>
        <dbReference type="ARBA" id="ARBA00022741"/>
    </source>
</evidence>
<dbReference type="InterPro" id="IPR008995">
    <property type="entry name" value="Mo/tungstate-bd_C_term_dom"/>
</dbReference>
<evidence type="ECO:0000256" key="2">
    <source>
        <dbReference type="ARBA" id="ARBA00022475"/>
    </source>
</evidence>
<keyword evidence="5" id="KW-1278">Translocase</keyword>
<keyword evidence="2" id="KW-1003">Cell membrane</keyword>
<dbReference type="InterPro" id="IPR050093">
    <property type="entry name" value="ABC_SmlMolc_Importer"/>
</dbReference>
<proteinExistence type="predicted"/>
<evidence type="ECO:0000256" key="4">
    <source>
        <dbReference type="ARBA" id="ARBA00022840"/>
    </source>
</evidence>
<dbReference type="SMART" id="SM00382">
    <property type="entry name" value="AAA"/>
    <property type="match status" value="1"/>
</dbReference>
<dbReference type="PANTHER" id="PTHR42781:SF4">
    <property type="entry name" value="SPERMIDINE_PUTRESCINE IMPORT ATP-BINDING PROTEIN POTA"/>
    <property type="match status" value="1"/>
</dbReference>
<dbReference type="CDD" id="cd03296">
    <property type="entry name" value="ABC_CysA_sulfate_importer"/>
    <property type="match status" value="1"/>
</dbReference>
<reference evidence="10 11" key="1">
    <citation type="submission" date="2020-08" db="EMBL/GenBank/DDBJ databases">
        <title>Sequencing the genomes of 1000 actinobacteria strains.</title>
        <authorList>
            <person name="Klenk H.-P."/>
        </authorList>
    </citation>
    <scope>NUCLEOTIDE SEQUENCE [LARGE SCALE GENOMIC DNA]</scope>
    <source>
        <strain evidence="10 11">DSM 45507</strain>
    </source>
</reference>
<keyword evidence="11" id="KW-1185">Reference proteome</keyword>
<keyword evidence="1" id="KW-0813">Transport</keyword>
<dbReference type="PANTHER" id="PTHR42781">
    <property type="entry name" value="SPERMIDINE/PUTRESCINE IMPORT ATP-BINDING PROTEIN POTA"/>
    <property type="match status" value="1"/>
</dbReference>
<dbReference type="GO" id="GO:0005524">
    <property type="term" value="F:ATP binding"/>
    <property type="evidence" value="ECO:0007669"/>
    <property type="project" value="UniProtKB-KW"/>
</dbReference>
<evidence type="ECO:0000256" key="8">
    <source>
        <dbReference type="ARBA" id="ARBA00066388"/>
    </source>
</evidence>
<comment type="caution">
    <text evidence="10">The sequence shown here is derived from an EMBL/GenBank/DDBJ whole genome shotgun (WGS) entry which is preliminary data.</text>
</comment>
<keyword evidence="7" id="KW-0472">Membrane</keyword>
<keyword evidence="6" id="KW-0764">Sulfate transport</keyword>
<dbReference type="SUPFAM" id="SSF50331">
    <property type="entry name" value="MOP-like"/>
    <property type="match status" value="1"/>
</dbReference>
<dbReference type="InterPro" id="IPR003439">
    <property type="entry name" value="ABC_transporter-like_ATP-bd"/>
</dbReference>
<dbReference type="InterPro" id="IPR005666">
    <property type="entry name" value="Sulph_transpt1"/>
</dbReference>
<keyword evidence="4 10" id="KW-0067">ATP-binding</keyword>
<dbReference type="FunFam" id="3.40.50.300:FF:000425">
    <property type="entry name" value="Probable ABC transporter, ATP-binding subunit"/>
    <property type="match status" value="1"/>
</dbReference>
<protein>
    <recommendedName>
        <fullName evidence="8">ABC-type quaternary amine transporter</fullName>
        <ecNumber evidence="8">7.6.2.9</ecNumber>
    </recommendedName>
</protein>
<dbReference type="RefSeq" id="WP_185071131.1">
    <property type="nucleotide sequence ID" value="NZ_JACHMB010000001.1"/>
</dbReference>
<dbReference type="SUPFAM" id="SSF52540">
    <property type="entry name" value="P-loop containing nucleoside triphosphate hydrolases"/>
    <property type="match status" value="1"/>
</dbReference>
<evidence type="ECO:0000259" key="9">
    <source>
        <dbReference type="PROSITE" id="PS50893"/>
    </source>
</evidence>
<evidence type="ECO:0000256" key="5">
    <source>
        <dbReference type="ARBA" id="ARBA00022967"/>
    </source>
</evidence>
<dbReference type="GO" id="GO:0015419">
    <property type="term" value="F:ABC-type sulfate transporter activity"/>
    <property type="evidence" value="ECO:0007669"/>
    <property type="project" value="InterPro"/>
</dbReference>
<dbReference type="InterPro" id="IPR027417">
    <property type="entry name" value="P-loop_NTPase"/>
</dbReference>
<dbReference type="NCBIfam" id="TIGR00968">
    <property type="entry name" value="3a0106s01"/>
    <property type="match status" value="1"/>
</dbReference>
<accession>A0A7W9G5I9</accession>
<dbReference type="PROSITE" id="PS50893">
    <property type="entry name" value="ABC_TRANSPORTER_2"/>
    <property type="match status" value="1"/>
</dbReference>
<dbReference type="GO" id="GO:0016887">
    <property type="term" value="F:ATP hydrolysis activity"/>
    <property type="evidence" value="ECO:0007669"/>
    <property type="project" value="InterPro"/>
</dbReference>
<dbReference type="InterPro" id="IPR024765">
    <property type="entry name" value="TOBE-like"/>
</dbReference>
<gene>
    <name evidence="10" type="ORF">HD596_004342</name>
</gene>
<keyword evidence="3" id="KW-0547">Nucleotide-binding</keyword>
<feature type="domain" description="ABC transporter" evidence="9">
    <location>
        <begin position="3"/>
        <end position="233"/>
    </location>
</feature>
<dbReference type="GO" id="GO:0015418">
    <property type="term" value="F:ABC-type quaternary ammonium compound transporting activity"/>
    <property type="evidence" value="ECO:0007669"/>
    <property type="project" value="UniProtKB-EC"/>
</dbReference>
<dbReference type="Pfam" id="PF00005">
    <property type="entry name" value="ABC_tran"/>
    <property type="match status" value="1"/>
</dbReference>
<dbReference type="GO" id="GO:0043190">
    <property type="term" value="C:ATP-binding cassette (ABC) transporter complex"/>
    <property type="evidence" value="ECO:0007669"/>
    <property type="project" value="InterPro"/>
</dbReference>
<dbReference type="PROSITE" id="PS00211">
    <property type="entry name" value="ABC_TRANSPORTER_1"/>
    <property type="match status" value="1"/>
</dbReference>
<dbReference type="Gene3D" id="2.40.50.100">
    <property type="match status" value="1"/>
</dbReference>
<sequence length="323" mass="35352">MAIQVSGVNKAFGGTPVLSDVSIDVAAGSLTALLGPSGGGKSTLLRVIAGLETPDTGTVLISGVDATRLSPQRRNVGFVFQHYAAFKHMSVFKNVAFGLEIRKRPKDEIRKRVMELLELVHLENFADRYPAQLSGGQRQRMALARALAVEPQVLLLDEPFGALDAQVRKELRTWLRRLHDEVHVTTVFVTHDQEEAIEVADTIVVLADGQVKQIGSPTEVYDNPADPFVMRFLGPVTELDGHLVRPHDIEIGTTPEDGSIPATVTRIVRLGFEVRVELLIDGQEAWAQVTRSTAERLNLRPDQVIHVWPSPAARSLALSTTTA</sequence>
<dbReference type="EC" id="7.6.2.9" evidence="8"/>
<dbReference type="EMBL" id="JACHMB010000001">
    <property type="protein sequence ID" value="MBB5777586.1"/>
    <property type="molecule type" value="Genomic_DNA"/>
</dbReference>
<evidence type="ECO:0000256" key="6">
    <source>
        <dbReference type="ARBA" id="ARBA00023032"/>
    </source>
</evidence>
<evidence type="ECO:0000256" key="1">
    <source>
        <dbReference type="ARBA" id="ARBA00022448"/>
    </source>
</evidence>
<evidence type="ECO:0000313" key="11">
    <source>
        <dbReference type="Proteomes" id="UP000579153"/>
    </source>
</evidence>
<dbReference type="AlphaFoldDB" id="A0A7W9G5I9"/>